<dbReference type="GO" id="GO:0043021">
    <property type="term" value="F:ribonucleoprotein complex binding"/>
    <property type="evidence" value="ECO:0007669"/>
    <property type="project" value="TreeGrafter"/>
</dbReference>
<organism evidence="3 4">
    <name type="scientific">Drosophila busckii</name>
    <name type="common">Fruit fly</name>
    <dbReference type="NCBI Taxonomy" id="30019"/>
    <lineage>
        <taxon>Eukaryota</taxon>
        <taxon>Metazoa</taxon>
        <taxon>Ecdysozoa</taxon>
        <taxon>Arthropoda</taxon>
        <taxon>Hexapoda</taxon>
        <taxon>Insecta</taxon>
        <taxon>Pterygota</taxon>
        <taxon>Neoptera</taxon>
        <taxon>Endopterygota</taxon>
        <taxon>Diptera</taxon>
        <taxon>Brachycera</taxon>
        <taxon>Muscomorpha</taxon>
        <taxon>Ephydroidea</taxon>
        <taxon>Drosophilidae</taxon>
        <taxon>Drosophila</taxon>
    </lineage>
</organism>
<dbReference type="STRING" id="30019.A0A0M3QW96"/>
<dbReference type="PANTHER" id="PTHR13284">
    <property type="entry name" value="GH01354P"/>
    <property type="match status" value="1"/>
</dbReference>
<proteinExistence type="predicted"/>
<sequence>MSRNSDKLNIIDQNTFQNIKNDSSDNLPRILRSSKYKNKHKKQQPCTLLDFVVVPCKKPKQIKRQKAPHLIAARCTVSFKFKHKGKVRLHAKRRVTRLKRIISKHRKWKQSAAERGSVLENEIQDEPIEQEGTCSDFELCIGGTEDNIQPDMLQLTTDLGQMSFNKEESRQPMHAIHSRRFRSYCDNCTTAMLKQLSTQLLSDLHRFQKRAYSNNEIKARAHPRLVVGFREAMSRLRINKVKLLLIAPDCELCPEKGGLDETIEGLKLVCQQQNVPYCFSLKRRQLAYALQKQAQISCVSILDYDGAQDTYKQLLEELNTARAQYKRLTAV</sequence>
<dbReference type="GO" id="GO:0035368">
    <property type="term" value="F:selenocysteine insertion sequence binding"/>
    <property type="evidence" value="ECO:0007669"/>
    <property type="project" value="InterPro"/>
</dbReference>
<feature type="coiled-coil region" evidence="1">
    <location>
        <begin position="304"/>
        <end position="331"/>
    </location>
</feature>
<dbReference type="InterPro" id="IPR004038">
    <property type="entry name" value="Ribosomal_eL8/eL30/eS12/Gad45"/>
</dbReference>
<dbReference type="OrthoDB" id="263617at2759"/>
<protein>
    <submittedName>
        <fullName evidence="3">Sbp2</fullName>
    </submittedName>
</protein>
<gene>
    <name evidence="3" type="ORF">Dbus_chr3Lg935</name>
</gene>
<dbReference type="InterPro" id="IPR029064">
    <property type="entry name" value="Ribosomal_eL30-like_sf"/>
</dbReference>
<dbReference type="AlphaFoldDB" id="A0A0M3QW96"/>
<dbReference type="GO" id="GO:0003730">
    <property type="term" value="F:mRNA 3'-UTR binding"/>
    <property type="evidence" value="ECO:0007669"/>
    <property type="project" value="TreeGrafter"/>
</dbReference>
<name>A0A0M3QW96_DROBS</name>
<feature type="domain" description="Ribosomal protein eL8/eL30/eS12/Gadd45" evidence="2">
    <location>
        <begin position="218"/>
        <end position="309"/>
    </location>
</feature>
<keyword evidence="4" id="KW-1185">Reference proteome</keyword>
<dbReference type="GO" id="GO:0005739">
    <property type="term" value="C:mitochondrion"/>
    <property type="evidence" value="ECO:0007669"/>
    <property type="project" value="TreeGrafter"/>
</dbReference>
<dbReference type="Pfam" id="PF01248">
    <property type="entry name" value="Ribosomal_L7Ae"/>
    <property type="match status" value="1"/>
</dbReference>
<evidence type="ECO:0000313" key="3">
    <source>
        <dbReference type="EMBL" id="ALC43769.1"/>
    </source>
</evidence>
<dbReference type="InterPro" id="IPR040051">
    <property type="entry name" value="SECISBP2"/>
</dbReference>
<dbReference type="OMA" id="QKVPYCF"/>
<evidence type="ECO:0000259" key="2">
    <source>
        <dbReference type="Pfam" id="PF01248"/>
    </source>
</evidence>
<keyword evidence="1" id="KW-0175">Coiled coil</keyword>
<reference evidence="3 4" key="1">
    <citation type="submission" date="2015-08" db="EMBL/GenBank/DDBJ databases">
        <title>Ancestral chromatin configuration constrains chromatin evolution on differentiating sex chromosomes in Drosophila.</title>
        <authorList>
            <person name="Zhou Q."/>
            <person name="Bachtrog D."/>
        </authorList>
    </citation>
    <scope>NUCLEOTIDE SEQUENCE [LARGE SCALE GENOMIC DNA]</scope>
    <source>
        <tissue evidence="3">Whole larvae</tissue>
    </source>
</reference>
<dbReference type="SUPFAM" id="SSF55315">
    <property type="entry name" value="L30e-like"/>
    <property type="match status" value="1"/>
</dbReference>
<dbReference type="SMR" id="A0A0M3QW96"/>
<dbReference type="GO" id="GO:1990904">
    <property type="term" value="C:ribonucleoprotein complex"/>
    <property type="evidence" value="ECO:0007669"/>
    <property type="project" value="TreeGrafter"/>
</dbReference>
<dbReference type="Gene3D" id="3.30.1330.30">
    <property type="match status" value="1"/>
</dbReference>
<dbReference type="Proteomes" id="UP000494163">
    <property type="component" value="Chromosome 3L"/>
</dbReference>
<accession>A0A0M3QW96</accession>
<dbReference type="PANTHER" id="PTHR13284:SF4">
    <property type="entry name" value="C2H2-TYPE DOMAIN-CONTAINING PROTEIN"/>
    <property type="match status" value="1"/>
</dbReference>
<dbReference type="EMBL" id="CP012525">
    <property type="protein sequence ID" value="ALC43769.1"/>
    <property type="molecule type" value="Genomic_DNA"/>
</dbReference>
<evidence type="ECO:0000313" key="4">
    <source>
        <dbReference type="Proteomes" id="UP000494163"/>
    </source>
</evidence>
<evidence type="ECO:0000256" key="1">
    <source>
        <dbReference type="SAM" id="Coils"/>
    </source>
</evidence>